<dbReference type="Gene3D" id="4.10.280.10">
    <property type="entry name" value="Helix-loop-helix DNA-binding domain"/>
    <property type="match status" value="1"/>
</dbReference>
<dbReference type="PROSITE" id="PS50888">
    <property type="entry name" value="BHLH"/>
    <property type="match status" value="1"/>
</dbReference>
<protein>
    <recommendedName>
        <fullName evidence="2">BHLH domain-containing protein</fullName>
    </recommendedName>
</protein>
<feature type="compositionally biased region" description="Basic residues" evidence="1">
    <location>
        <begin position="10"/>
        <end position="19"/>
    </location>
</feature>
<dbReference type="OrthoDB" id="8964853at2759"/>
<feature type="domain" description="BHLH" evidence="2">
    <location>
        <begin position="25"/>
        <end position="77"/>
    </location>
</feature>
<dbReference type="CDD" id="cd00083">
    <property type="entry name" value="bHLH_SF"/>
    <property type="match status" value="1"/>
</dbReference>
<keyword evidence="4" id="KW-1185">Reference proteome</keyword>
<evidence type="ECO:0000259" key="2">
    <source>
        <dbReference type="PROSITE" id="PS50888"/>
    </source>
</evidence>
<reference evidence="3" key="1">
    <citation type="journal article" date="2021" name="IMA Fungus">
        <title>Genomic characterization of three marine fungi, including Emericellopsis atlantica sp. nov. with signatures of a generalist lifestyle and marine biomass degradation.</title>
        <authorList>
            <person name="Hagestad O.C."/>
            <person name="Hou L."/>
            <person name="Andersen J.H."/>
            <person name="Hansen E.H."/>
            <person name="Altermark B."/>
            <person name="Li C."/>
            <person name="Kuhnert E."/>
            <person name="Cox R.J."/>
            <person name="Crous P.W."/>
            <person name="Spatafora J.W."/>
            <person name="Lail K."/>
            <person name="Amirebrahimi M."/>
            <person name="Lipzen A."/>
            <person name="Pangilinan J."/>
            <person name="Andreopoulos W."/>
            <person name="Hayes R.D."/>
            <person name="Ng V."/>
            <person name="Grigoriev I.V."/>
            <person name="Jackson S.A."/>
            <person name="Sutton T.D.S."/>
            <person name="Dobson A.D.W."/>
            <person name="Rama T."/>
        </authorList>
    </citation>
    <scope>NUCLEOTIDE SEQUENCE</scope>
    <source>
        <strain evidence="3">TS7</strain>
    </source>
</reference>
<feature type="region of interest" description="Disordered" evidence="1">
    <location>
        <begin position="1"/>
        <end position="26"/>
    </location>
</feature>
<dbReference type="RefSeq" id="XP_046116280.1">
    <property type="nucleotide sequence ID" value="XM_046265233.1"/>
</dbReference>
<comment type="caution">
    <text evidence="3">The sequence shown here is derived from an EMBL/GenBank/DDBJ whole genome shotgun (WGS) entry which is preliminary data.</text>
</comment>
<dbReference type="GeneID" id="70296136"/>
<dbReference type="Proteomes" id="UP000887229">
    <property type="component" value="Unassembled WGS sequence"/>
</dbReference>
<evidence type="ECO:0000313" key="3">
    <source>
        <dbReference type="EMBL" id="KAG9252356.1"/>
    </source>
</evidence>
<dbReference type="SUPFAM" id="SSF47459">
    <property type="entry name" value="HLH, helix-loop-helix DNA-binding domain"/>
    <property type="match status" value="1"/>
</dbReference>
<evidence type="ECO:0000313" key="4">
    <source>
        <dbReference type="Proteomes" id="UP000887229"/>
    </source>
</evidence>
<name>A0A9P7ZI54_9HYPO</name>
<dbReference type="GO" id="GO:0046983">
    <property type="term" value="F:protein dimerization activity"/>
    <property type="evidence" value="ECO:0007669"/>
    <property type="project" value="InterPro"/>
</dbReference>
<dbReference type="AlphaFoldDB" id="A0A9P7ZI54"/>
<dbReference type="Pfam" id="PF00010">
    <property type="entry name" value="HLH"/>
    <property type="match status" value="1"/>
</dbReference>
<proteinExistence type="predicted"/>
<organism evidence="3 4">
    <name type="scientific">Emericellopsis atlantica</name>
    <dbReference type="NCBI Taxonomy" id="2614577"/>
    <lineage>
        <taxon>Eukaryota</taxon>
        <taxon>Fungi</taxon>
        <taxon>Dikarya</taxon>
        <taxon>Ascomycota</taxon>
        <taxon>Pezizomycotina</taxon>
        <taxon>Sordariomycetes</taxon>
        <taxon>Hypocreomycetidae</taxon>
        <taxon>Hypocreales</taxon>
        <taxon>Bionectriaceae</taxon>
        <taxon>Emericellopsis</taxon>
    </lineage>
</organism>
<dbReference type="SMART" id="SM00353">
    <property type="entry name" value="HLH"/>
    <property type="match status" value="1"/>
</dbReference>
<accession>A0A9P7ZI54</accession>
<dbReference type="InterPro" id="IPR011598">
    <property type="entry name" value="bHLH_dom"/>
</dbReference>
<dbReference type="InterPro" id="IPR036638">
    <property type="entry name" value="HLH_DNA-bd_sf"/>
</dbReference>
<gene>
    <name evidence="3" type="ORF">F5Z01DRAFT_676234</name>
</gene>
<sequence length="241" mass="26165">MPGQSQSNVKAKRKSKPRPRPLPPNVTARNLALEKKKRGEMNEQFLAMARLVPALAHAHKLNKVLIVNETVQHLRDQRAMCITAARDVQSTLSENRLLRAELDALCRETGRQPPAACLQDPPTSDALSELLSVEMQPLGTFSAGFGESTQVVDDSVPQSQVPAVADFSALQGSQGLSMSSPHDMAIPSWNGAEFDSMLPTLTLEAGLPLALPTSGMPELPFFIDPDDQVLPMDGFDLTPFM</sequence>
<evidence type="ECO:0000256" key="1">
    <source>
        <dbReference type="SAM" id="MobiDB-lite"/>
    </source>
</evidence>
<dbReference type="EMBL" id="MU251263">
    <property type="protein sequence ID" value="KAG9252356.1"/>
    <property type="molecule type" value="Genomic_DNA"/>
</dbReference>